<accession>A0ACC2UBP0</accession>
<sequence length="248" mass="29318">MSLFDILRLRIRFIYIVPLIAALMYLKNSSDDQGIRNDMLFRKGFPNKKSLATDDVANAVILILCRNSDLDGMRRTLRQFEDRFNRKFNYPYLFLNDEEFDLSFRKGVEYEASSRVTFATVPEEDWNMPSWINSTLAGIKMKEMAGNGVPYAETVSYHNMCRYQSGKIFSHPALAEYDYYWRIEPDTHFYCDVNYDPIKWMAENNKVYGFTIALKEVEKSVPSLIRHTFDFMRNYSKPLETDFFPFFP</sequence>
<evidence type="ECO:0000313" key="2">
    <source>
        <dbReference type="Proteomes" id="UP001165960"/>
    </source>
</evidence>
<name>A0ACC2UBP0_9FUNG</name>
<keyword evidence="2" id="KW-1185">Reference proteome</keyword>
<comment type="caution">
    <text evidence="1">The sequence shown here is derived from an EMBL/GenBank/DDBJ whole genome shotgun (WGS) entry which is preliminary data.</text>
</comment>
<evidence type="ECO:0000313" key="1">
    <source>
        <dbReference type="EMBL" id="KAJ9083981.1"/>
    </source>
</evidence>
<protein>
    <submittedName>
        <fullName evidence="1">Uncharacterized protein</fullName>
    </submittedName>
</protein>
<dbReference type="Proteomes" id="UP001165960">
    <property type="component" value="Unassembled WGS sequence"/>
</dbReference>
<proteinExistence type="predicted"/>
<dbReference type="EMBL" id="QTSX02000896">
    <property type="protein sequence ID" value="KAJ9083981.1"/>
    <property type="molecule type" value="Genomic_DNA"/>
</dbReference>
<reference evidence="1" key="1">
    <citation type="submission" date="2022-04" db="EMBL/GenBank/DDBJ databases">
        <title>Genome of the entomopathogenic fungus Entomophthora muscae.</title>
        <authorList>
            <person name="Elya C."/>
            <person name="Lovett B.R."/>
            <person name="Lee E."/>
            <person name="Macias A.M."/>
            <person name="Hajek A.E."/>
            <person name="De Bivort B.L."/>
            <person name="Kasson M.T."/>
            <person name="De Fine Licht H.H."/>
            <person name="Stajich J.E."/>
        </authorList>
    </citation>
    <scope>NUCLEOTIDE SEQUENCE</scope>
    <source>
        <strain evidence="1">Berkeley</strain>
    </source>
</reference>
<gene>
    <name evidence="1" type="ORF">DSO57_1028855</name>
</gene>
<organism evidence="1 2">
    <name type="scientific">Entomophthora muscae</name>
    <dbReference type="NCBI Taxonomy" id="34485"/>
    <lineage>
        <taxon>Eukaryota</taxon>
        <taxon>Fungi</taxon>
        <taxon>Fungi incertae sedis</taxon>
        <taxon>Zoopagomycota</taxon>
        <taxon>Entomophthoromycotina</taxon>
        <taxon>Entomophthoromycetes</taxon>
        <taxon>Entomophthorales</taxon>
        <taxon>Entomophthoraceae</taxon>
        <taxon>Entomophthora</taxon>
    </lineage>
</organism>